<gene>
    <name evidence="1" type="ORF">AOXY_G18271</name>
</gene>
<evidence type="ECO:0000313" key="2">
    <source>
        <dbReference type="Proteomes" id="UP001230051"/>
    </source>
</evidence>
<reference evidence="1" key="1">
    <citation type="submission" date="2022-02" db="EMBL/GenBank/DDBJ databases">
        <title>Atlantic sturgeon de novo genome assembly.</title>
        <authorList>
            <person name="Stock M."/>
            <person name="Klopp C."/>
            <person name="Guiguen Y."/>
            <person name="Cabau C."/>
            <person name="Parinello H."/>
            <person name="Santidrian Yebra-Pimentel E."/>
            <person name="Kuhl H."/>
            <person name="Dirks R.P."/>
            <person name="Guessner J."/>
            <person name="Wuertz S."/>
            <person name="Du K."/>
            <person name="Schartl M."/>
        </authorList>
    </citation>
    <scope>NUCLEOTIDE SEQUENCE</scope>
    <source>
        <strain evidence="1">STURGEONOMICS-FGT-2020</strain>
        <tissue evidence="1">Whole blood</tissue>
    </source>
</reference>
<dbReference type="AlphaFoldDB" id="A0AAD8G1U3"/>
<dbReference type="EMBL" id="JAGXEW010000017">
    <property type="protein sequence ID" value="KAK1162001.1"/>
    <property type="molecule type" value="Genomic_DNA"/>
</dbReference>
<comment type="caution">
    <text evidence="1">The sequence shown here is derived from an EMBL/GenBank/DDBJ whole genome shotgun (WGS) entry which is preliminary data.</text>
</comment>
<protein>
    <submittedName>
        <fullName evidence="1">Uncharacterized protein</fullName>
    </submittedName>
</protein>
<evidence type="ECO:0000313" key="1">
    <source>
        <dbReference type="EMBL" id="KAK1162001.1"/>
    </source>
</evidence>
<sequence length="321" mass="34616">MERFGAVRSTVWRDLCLVDNPALTGSLQTSGPVLLVFLWSPNDLLCYCGDGGGLSLLAPPGSTATQPISGEDWQPSCDSAGNGFLLRGTAGYCHGDSGRHCPGKCSVRALVAGERRLESQGVRCQLHHSYCLREPISILALNEMFLLPDLPPFCTGIGSVTHFMSCSQQNPGSGIGAPLPASQWPQSCELDQLGLARMPHRKDNGEFPSIGLHSCAGSKVDWAATIRRSWDFSEDGAYTRLQAFLSDDVDLGQNYPAQIMTDLRAQSLQEVALVWQQFALEYVDKQSGCDLVPVPERLVGQALGGGELVQWGPLPPACHHP</sequence>
<organism evidence="1 2">
    <name type="scientific">Acipenser oxyrinchus oxyrinchus</name>
    <dbReference type="NCBI Taxonomy" id="40147"/>
    <lineage>
        <taxon>Eukaryota</taxon>
        <taxon>Metazoa</taxon>
        <taxon>Chordata</taxon>
        <taxon>Craniata</taxon>
        <taxon>Vertebrata</taxon>
        <taxon>Euteleostomi</taxon>
        <taxon>Actinopterygii</taxon>
        <taxon>Chondrostei</taxon>
        <taxon>Acipenseriformes</taxon>
        <taxon>Acipenseridae</taxon>
        <taxon>Acipenser</taxon>
    </lineage>
</organism>
<accession>A0AAD8G1U3</accession>
<dbReference type="Proteomes" id="UP001230051">
    <property type="component" value="Unassembled WGS sequence"/>
</dbReference>
<name>A0AAD8G1U3_ACIOX</name>
<keyword evidence="2" id="KW-1185">Reference proteome</keyword>
<proteinExistence type="predicted"/>